<dbReference type="InterPro" id="IPR042070">
    <property type="entry name" value="PucR_C-HTH_sf"/>
</dbReference>
<reference evidence="4 5" key="1">
    <citation type="submission" date="2016-04" db="EMBL/GenBank/DDBJ databases">
        <title>Genome sequence of Clostridium magnum DSM 2767.</title>
        <authorList>
            <person name="Poehlein A."/>
            <person name="Uhlig R."/>
            <person name="Fischer R."/>
            <person name="Bahl H."/>
            <person name="Daniel R."/>
        </authorList>
    </citation>
    <scope>NUCLEOTIDE SEQUENCE [LARGE SCALE GENOMIC DNA]</scope>
    <source>
        <strain evidence="4 5">DSM 2767</strain>
    </source>
</reference>
<accession>A0A161YFU5</accession>
<evidence type="ECO:0000259" key="3">
    <source>
        <dbReference type="Pfam" id="PF17853"/>
    </source>
</evidence>
<dbReference type="Pfam" id="PF17853">
    <property type="entry name" value="GGDEF_2"/>
    <property type="match status" value="1"/>
</dbReference>
<sequence>MQDLFDMQVKIINFTNKLLELCQKGTTVQQLLDVGYENLGNPLLLVDVSLCFMAHAGGNTIKNEPLWEWTLSKGYVTEEYVNSVMKNDIDQDWEKEHNPNSNLILWESGLLNHSQLVGRVLRNKQPLAYLKVLEYNKPITEFDEQMLITLCRFLSLKIGDSSENFSSTNPLVDSFIAALLNQKLYDHDAISERAKLFNLKLYDNLYVITIELNDINKNQDILYHLKRKLQNYFNRDTIIIYDEHIVILFDVKGENIFNENELALFNQLLKKHNCRAGISKVFHELYDLSEYYKQTITSLSIGSQLNSSERILNYNNFIVTHMILSFGDKTRLEILIHPIAKTLIHMDEGKNSDFFETLCAYLKHNQDVTLTAKALHIHYNTLKYRIRRIIKLTNIDFKDSELLFQIQLSEKVLKLIRQ</sequence>
<evidence type="ECO:0000313" key="4">
    <source>
        <dbReference type="EMBL" id="KZL88972.1"/>
    </source>
</evidence>
<evidence type="ECO:0000256" key="1">
    <source>
        <dbReference type="ARBA" id="ARBA00006754"/>
    </source>
</evidence>
<dbReference type="RefSeq" id="WP_066630179.1">
    <property type="nucleotide sequence ID" value="NZ_FQXL01000020.1"/>
</dbReference>
<dbReference type="EMBL" id="LWAE01000012">
    <property type="protein sequence ID" value="KZL88972.1"/>
    <property type="molecule type" value="Genomic_DNA"/>
</dbReference>
<comment type="similarity">
    <text evidence="1">Belongs to the CdaR family.</text>
</comment>
<dbReference type="Pfam" id="PF13556">
    <property type="entry name" value="HTH_30"/>
    <property type="match status" value="1"/>
</dbReference>
<organism evidence="4 5">
    <name type="scientific">Clostridium magnum DSM 2767</name>
    <dbReference type="NCBI Taxonomy" id="1121326"/>
    <lineage>
        <taxon>Bacteria</taxon>
        <taxon>Bacillati</taxon>
        <taxon>Bacillota</taxon>
        <taxon>Clostridia</taxon>
        <taxon>Eubacteriales</taxon>
        <taxon>Clostridiaceae</taxon>
        <taxon>Clostridium</taxon>
    </lineage>
</organism>
<evidence type="ECO:0000313" key="5">
    <source>
        <dbReference type="Proteomes" id="UP000076603"/>
    </source>
</evidence>
<dbReference type="OrthoDB" id="143422at2"/>
<dbReference type="PATRIC" id="fig|1121326.3.peg.5725"/>
<dbReference type="InterPro" id="IPR025736">
    <property type="entry name" value="PucR_C-HTH_dom"/>
</dbReference>
<dbReference type="Gene3D" id="1.10.10.2840">
    <property type="entry name" value="PucR C-terminal helix-turn-helix domain"/>
    <property type="match status" value="1"/>
</dbReference>
<dbReference type="STRING" id="1121326.CLMAG_56700"/>
<dbReference type="PANTHER" id="PTHR33744:SF15">
    <property type="entry name" value="CARBOHYDRATE DIACID REGULATOR"/>
    <property type="match status" value="1"/>
</dbReference>
<protein>
    <submittedName>
        <fullName evidence="4">Carbohydrate diacid regulator</fullName>
    </submittedName>
</protein>
<evidence type="ECO:0000259" key="2">
    <source>
        <dbReference type="Pfam" id="PF13556"/>
    </source>
</evidence>
<gene>
    <name evidence="4" type="primary">cdaR_6</name>
    <name evidence="4" type="ORF">CLMAG_56700</name>
</gene>
<dbReference type="Proteomes" id="UP000076603">
    <property type="component" value="Unassembled WGS sequence"/>
</dbReference>
<name>A0A161YFU5_9CLOT</name>
<dbReference type="PANTHER" id="PTHR33744">
    <property type="entry name" value="CARBOHYDRATE DIACID REGULATOR"/>
    <property type="match status" value="1"/>
</dbReference>
<dbReference type="InterPro" id="IPR041522">
    <property type="entry name" value="CdaR_GGDEF"/>
</dbReference>
<comment type="caution">
    <text evidence="4">The sequence shown here is derived from an EMBL/GenBank/DDBJ whole genome shotgun (WGS) entry which is preliminary data.</text>
</comment>
<feature type="domain" description="PucR C-terminal helix-turn-helix" evidence="2">
    <location>
        <begin position="355"/>
        <end position="409"/>
    </location>
</feature>
<dbReference type="AlphaFoldDB" id="A0A161YFU5"/>
<dbReference type="InterPro" id="IPR051448">
    <property type="entry name" value="CdaR-like_regulators"/>
</dbReference>
<keyword evidence="5" id="KW-1185">Reference proteome</keyword>
<feature type="domain" description="CdaR GGDEF-like" evidence="3">
    <location>
        <begin position="188"/>
        <end position="299"/>
    </location>
</feature>
<proteinExistence type="inferred from homology"/>